<protein>
    <submittedName>
        <fullName evidence="2">Uncharacterized protein</fullName>
    </submittedName>
</protein>
<reference evidence="2 3" key="1">
    <citation type="submission" date="2016-05" db="EMBL/GenBank/DDBJ databases">
        <title>A degradative enzymes factory behind the ericoid mycorrhizal symbiosis.</title>
        <authorList>
            <consortium name="DOE Joint Genome Institute"/>
            <person name="Martino E."/>
            <person name="Morin E."/>
            <person name="Grelet G."/>
            <person name="Kuo A."/>
            <person name="Kohler A."/>
            <person name="Daghino S."/>
            <person name="Barry K."/>
            <person name="Choi C."/>
            <person name="Cichocki N."/>
            <person name="Clum A."/>
            <person name="Copeland A."/>
            <person name="Hainaut M."/>
            <person name="Haridas S."/>
            <person name="Labutti K."/>
            <person name="Lindquist E."/>
            <person name="Lipzen A."/>
            <person name="Khouja H.-R."/>
            <person name="Murat C."/>
            <person name="Ohm R."/>
            <person name="Olson A."/>
            <person name="Spatafora J."/>
            <person name="Veneault-Fourrey C."/>
            <person name="Henrissat B."/>
            <person name="Grigoriev I."/>
            <person name="Martin F."/>
            <person name="Perotto S."/>
        </authorList>
    </citation>
    <scope>NUCLEOTIDE SEQUENCE [LARGE SCALE GENOMIC DNA]</scope>
    <source>
        <strain evidence="2 3">UAMH 7357</strain>
    </source>
</reference>
<feature type="region of interest" description="Disordered" evidence="1">
    <location>
        <begin position="15"/>
        <end position="37"/>
    </location>
</feature>
<organism evidence="2 3">
    <name type="scientific">Hyaloscypha hepaticicola</name>
    <dbReference type="NCBI Taxonomy" id="2082293"/>
    <lineage>
        <taxon>Eukaryota</taxon>
        <taxon>Fungi</taxon>
        <taxon>Dikarya</taxon>
        <taxon>Ascomycota</taxon>
        <taxon>Pezizomycotina</taxon>
        <taxon>Leotiomycetes</taxon>
        <taxon>Helotiales</taxon>
        <taxon>Hyaloscyphaceae</taxon>
        <taxon>Hyaloscypha</taxon>
    </lineage>
</organism>
<evidence type="ECO:0000256" key="1">
    <source>
        <dbReference type="SAM" id="MobiDB-lite"/>
    </source>
</evidence>
<dbReference type="EMBL" id="KZ613495">
    <property type="protein sequence ID" value="PMD18357.1"/>
    <property type="molecule type" value="Genomic_DNA"/>
</dbReference>
<dbReference type="Proteomes" id="UP000235672">
    <property type="component" value="Unassembled WGS sequence"/>
</dbReference>
<sequence length="151" mass="16361">MHVACENLRTGAAHKLQDSPVRIRQPHSPQQKWHAPPPPSIFWSDVSSLEYPARCTNCDVVGINFEGLLHSLAGCKDPSNEAGAHAPKIPQPIPASYETLDIALLGEPVASQPYTVNCGTSFALAPICTANSHAVSSKKWPRKAERHAHQT</sequence>
<proteinExistence type="predicted"/>
<gene>
    <name evidence="2" type="ORF">NA56DRAFT_706972</name>
</gene>
<evidence type="ECO:0000313" key="3">
    <source>
        <dbReference type="Proteomes" id="UP000235672"/>
    </source>
</evidence>
<accession>A0A2J6PWG2</accession>
<dbReference type="AlphaFoldDB" id="A0A2J6PWG2"/>
<name>A0A2J6PWG2_9HELO</name>
<evidence type="ECO:0000313" key="2">
    <source>
        <dbReference type="EMBL" id="PMD18357.1"/>
    </source>
</evidence>
<keyword evidence="3" id="KW-1185">Reference proteome</keyword>